<organism evidence="1 2">
    <name type="scientific">Maribacter vaceletii</name>
    <dbReference type="NCBI Taxonomy" id="1206816"/>
    <lineage>
        <taxon>Bacteria</taxon>
        <taxon>Pseudomonadati</taxon>
        <taxon>Bacteroidota</taxon>
        <taxon>Flavobacteriia</taxon>
        <taxon>Flavobacteriales</taxon>
        <taxon>Flavobacteriaceae</taxon>
        <taxon>Maribacter</taxon>
    </lineage>
</organism>
<protein>
    <submittedName>
        <fullName evidence="1">Uncharacterized protein</fullName>
    </submittedName>
</protein>
<dbReference type="AlphaFoldDB" id="A0A495DT76"/>
<proteinExistence type="predicted"/>
<dbReference type="EMBL" id="RBIQ01000011">
    <property type="protein sequence ID" value="RKR07842.1"/>
    <property type="molecule type" value="Genomic_DNA"/>
</dbReference>
<keyword evidence="2" id="KW-1185">Reference proteome</keyword>
<comment type="caution">
    <text evidence="1">The sequence shown here is derived from an EMBL/GenBank/DDBJ whole genome shotgun (WGS) entry which is preliminary data.</text>
</comment>
<accession>A0A495DT76</accession>
<name>A0A495DT76_9FLAO</name>
<reference evidence="1 2" key="1">
    <citation type="submission" date="2018-10" db="EMBL/GenBank/DDBJ databases">
        <title>Genomic Encyclopedia of Archaeal and Bacterial Type Strains, Phase II (KMG-II): from individual species to whole genera.</title>
        <authorList>
            <person name="Goeker M."/>
        </authorList>
    </citation>
    <scope>NUCLEOTIDE SEQUENCE [LARGE SCALE GENOMIC DNA]</scope>
    <source>
        <strain evidence="1 2">DSM 25230</strain>
    </source>
</reference>
<dbReference type="Proteomes" id="UP000269412">
    <property type="component" value="Unassembled WGS sequence"/>
</dbReference>
<evidence type="ECO:0000313" key="2">
    <source>
        <dbReference type="Proteomes" id="UP000269412"/>
    </source>
</evidence>
<evidence type="ECO:0000313" key="1">
    <source>
        <dbReference type="EMBL" id="RKR07842.1"/>
    </source>
</evidence>
<gene>
    <name evidence="1" type="ORF">CLV91_3026</name>
</gene>
<sequence length="44" mass="5020">MIVISISFPDVALLLSVNGFLKNVFFDCESDSFIFLNTLNLQFF</sequence>